<feature type="domain" description="D-isomer specific 2-hydroxyacid dehydrogenase NAD-binding" evidence="3">
    <location>
        <begin position="101"/>
        <end position="276"/>
    </location>
</feature>
<dbReference type="SUPFAM" id="SSF52283">
    <property type="entry name" value="Formate/glycerate dehydrogenase catalytic domain-like"/>
    <property type="match status" value="1"/>
</dbReference>
<dbReference type="AlphaFoldDB" id="A0A0E3K0C4"/>
<protein>
    <submittedName>
        <fullName evidence="4">D-isomer specific 2-hydroxyacid dehydrogenase NAD-binding</fullName>
    </submittedName>
</protein>
<dbReference type="PANTHER" id="PTHR43333:SF1">
    <property type="entry name" value="D-ISOMER SPECIFIC 2-HYDROXYACID DEHYDROGENASE NAD-BINDING DOMAIN-CONTAINING PROTEIN"/>
    <property type="match status" value="1"/>
</dbReference>
<gene>
    <name evidence="4" type="ORF">CSCA_1770</name>
</gene>
<proteinExistence type="predicted"/>
<dbReference type="GO" id="GO:0051287">
    <property type="term" value="F:NAD binding"/>
    <property type="evidence" value="ECO:0007669"/>
    <property type="project" value="InterPro"/>
</dbReference>
<sequence length="322" mass="35981">MRVLVVIPLSEDEKQKLKSKMPEAEYIFISAKEINDEIVKSADIIIGNVPPEYIKGSKKLKWLQLNSAGTDGYCEAGVIPEEAYLTNASGAYGLAISEHMLGMLFEIKKKLNLYYMNQKKHIWKDEGNVTSIEGSKTLVVGLGDIGGDFARKMKALGSYTIGVKRTKGEKPEYIDELYTMEALDELLPKADVVALSLPGTKDTHHLFNKDKFNLMRKDAIILNVGRGSCICTEDLCDALENGIISGAGLDVTQPEPLPPEHRLWDAPGVVITPHISGFFHLPETLRRIVNISIENLEYFKNQQPLKNIVDFKTGYRDNKKKI</sequence>
<keyword evidence="1" id="KW-0560">Oxidoreductase</keyword>
<dbReference type="Proteomes" id="UP000033115">
    <property type="component" value="Chromosome"/>
</dbReference>
<name>A0A0E3K0C4_CLOSL</name>
<dbReference type="EMBL" id="CP009933">
    <property type="protein sequence ID" value="AKA68895.1"/>
    <property type="molecule type" value="Genomic_DNA"/>
</dbReference>
<dbReference type="PANTHER" id="PTHR43333">
    <property type="entry name" value="2-HACID_DH_C DOMAIN-CONTAINING PROTEIN"/>
    <property type="match status" value="1"/>
</dbReference>
<evidence type="ECO:0000256" key="2">
    <source>
        <dbReference type="ARBA" id="ARBA00023027"/>
    </source>
</evidence>
<evidence type="ECO:0000256" key="1">
    <source>
        <dbReference type="ARBA" id="ARBA00023002"/>
    </source>
</evidence>
<organism evidence="4 5">
    <name type="scientific">Clostridium scatologenes</name>
    <dbReference type="NCBI Taxonomy" id="1548"/>
    <lineage>
        <taxon>Bacteria</taxon>
        <taxon>Bacillati</taxon>
        <taxon>Bacillota</taxon>
        <taxon>Clostridia</taxon>
        <taxon>Eubacteriales</taxon>
        <taxon>Clostridiaceae</taxon>
        <taxon>Clostridium</taxon>
    </lineage>
</organism>
<keyword evidence="2" id="KW-0520">NAD</keyword>
<dbReference type="RefSeq" id="WP_029161914.1">
    <property type="nucleotide sequence ID" value="NZ_CP009933.1"/>
</dbReference>
<keyword evidence="5" id="KW-1185">Reference proteome</keyword>
<reference evidence="4 5" key="1">
    <citation type="journal article" date="2015" name="J. Biotechnol.">
        <title>Complete genome sequence of a malodorant-producing acetogen, Clostridium scatologenes ATCC 25775(T).</title>
        <authorList>
            <person name="Zhu Z."/>
            <person name="Guo T."/>
            <person name="Zheng H."/>
            <person name="Song T."/>
            <person name="Ouyang P."/>
            <person name="Xie J."/>
        </authorList>
    </citation>
    <scope>NUCLEOTIDE SEQUENCE [LARGE SCALE GENOMIC DNA]</scope>
    <source>
        <strain evidence="4 5">ATCC 25775</strain>
    </source>
</reference>
<dbReference type="InterPro" id="IPR036291">
    <property type="entry name" value="NAD(P)-bd_dom_sf"/>
</dbReference>
<dbReference type="KEGG" id="csq:CSCA_1770"/>
<dbReference type="HOGENOM" id="CLU_019796_1_0_9"/>
<evidence type="ECO:0000259" key="3">
    <source>
        <dbReference type="Pfam" id="PF02826"/>
    </source>
</evidence>
<evidence type="ECO:0000313" key="5">
    <source>
        <dbReference type="Proteomes" id="UP000033115"/>
    </source>
</evidence>
<accession>A0A0E3K0C4</accession>
<dbReference type="STRING" id="1548.CSCA_1770"/>
<dbReference type="Gene3D" id="3.40.50.720">
    <property type="entry name" value="NAD(P)-binding Rossmann-like Domain"/>
    <property type="match status" value="2"/>
</dbReference>
<dbReference type="Pfam" id="PF02826">
    <property type="entry name" value="2-Hacid_dh_C"/>
    <property type="match status" value="1"/>
</dbReference>
<dbReference type="GO" id="GO:0016491">
    <property type="term" value="F:oxidoreductase activity"/>
    <property type="evidence" value="ECO:0007669"/>
    <property type="project" value="UniProtKB-KW"/>
</dbReference>
<dbReference type="SUPFAM" id="SSF51735">
    <property type="entry name" value="NAD(P)-binding Rossmann-fold domains"/>
    <property type="match status" value="1"/>
</dbReference>
<dbReference type="InterPro" id="IPR006140">
    <property type="entry name" value="D-isomer_DH_NAD-bd"/>
</dbReference>
<evidence type="ECO:0000313" key="4">
    <source>
        <dbReference type="EMBL" id="AKA68895.1"/>
    </source>
</evidence>
<dbReference type="CDD" id="cd05300">
    <property type="entry name" value="2-Hacid_dh_1"/>
    <property type="match status" value="1"/>
</dbReference>